<dbReference type="Pfam" id="PF08450">
    <property type="entry name" value="SGL"/>
    <property type="match status" value="1"/>
</dbReference>
<dbReference type="InterPro" id="IPR011042">
    <property type="entry name" value="6-blade_b-propeller_TolB-like"/>
</dbReference>
<sequence>MNIYRISFLIAIGLFAPFFLNAQSGISAPLFVQSDLKLVSSKFSFTEGCSVDKNGDVFFTDQPNDKIWKYKARDQQLSVFLNKSGRANGTYFDKKGNLITCADEEGQLWSISPSGKIKIVLNSKLGKQFNGPNDIWIHPNGGMYFTDPYYQRDYWKRTAPDLKNEDVYYLPKGSNAVKVAASGMVKPNGIVGTPDGKYLYVADNRAGKTYRFRIEKNGDLIGKDLIIERGSDGMTLDNQGRLYLTGAGGVFIYSPDGKLLDQIKVTEIPTNVCFFGEDRDHLFITARKAIYVIKMQSQGVE</sequence>
<reference evidence="3 4" key="1">
    <citation type="submission" date="2016-08" db="EMBL/GenBank/DDBJ databases">
        <authorList>
            <person name="Seilhamer J.J."/>
        </authorList>
    </citation>
    <scope>NUCLEOTIDE SEQUENCE [LARGE SCALE GENOMIC DNA]</scope>
    <source>
        <strain evidence="3 4">DX4</strain>
    </source>
</reference>
<keyword evidence="1" id="KW-0378">Hydrolase</keyword>
<dbReference type="EMBL" id="CP017141">
    <property type="protein sequence ID" value="AOM78891.1"/>
    <property type="molecule type" value="Genomic_DNA"/>
</dbReference>
<dbReference type="SUPFAM" id="SSF63829">
    <property type="entry name" value="Calcium-dependent phosphotriesterase"/>
    <property type="match status" value="1"/>
</dbReference>
<organism evidence="3 4">
    <name type="scientific">Pedobacter steynii</name>
    <dbReference type="NCBI Taxonomy" id="430522"/>
    <lineage>
        <taxon>Bacteria</taxon>
        <taxon>Pseudomonadati</taxon>
        <taxon>Bacteroidota</taxon>
        <taxon>Sphingobacteriia</taxon>
        <taxon>Sphingobacteriales</taxon>
        <taxon>Sphingobacteriaceae</taxon>
        <taxon>Pedobacter</taxon>
    </lineage>
</organism>
<dbReference type="AlphaFoldDB" id="A0A1D7QJQ4"/>
<dbReference type="InterPro" id="IPR013658">
    <property type="entry name" value="SGL"/>
</dbReference>
<accession>A0A1D7QJQ4</accession>
<dbReference type="GO" id="GO:0016787">
    <property type="term" value="F:hydrolase activity"/>
    <property type="evidence" value="ECO:0007669"/>
    <property type="project" value="UniProtKB-KW"/>
</dbReference>
<dbReference type="PANTHER" id="PTHR47572">
    <property type="entry name" value="LIPOPROTEIN-RELATED"/>
    <property type="match status" value="1"/>
</dbReference>
<name>A0A1D7QJQ4_9SPHI</name>
<dbReference type="PANTHER" id="PTHR47572:SF4">
    <property type="entry name" value="LACTONASE DRP35"/>
    <property type="match status" value="1"/>
</dbReference>
<dbReference type="RefSeq" id="WP_069380555.1">
    <property type="nucleotide sequence ID" value="NZ_CP017141.1"/>
</dbReference>
<proteinExistence type="predicted"/>
<dbReference type="KEGG" id="psty:BFS30_17965"/>
<dbReference type="InterPro" id="IPR051262">
    <property type="entry name" value="SMP-30/CGR1_Lactonase"/>
</dbReference>
<evidence type="ECO:0000313" key="4">
    <source>
        <dbReference type="Proteomes" id="UP000094313"/>
    </source>
</evidence>
<feature type="domain" description="SMP-30/Gluconolactonase/LRE-like region" evidence="2">
    <location>
        <begin position="45"/>
        <end position="286"/>
    </location>
</feature>
<protein>
    <submittedName>
        <fullName evidence="3">Gluconolactonase</fullName>
    </submittedName>
</protein>
<keyword evidence="4" id="KW-1185">Reference proteome</keyword>
<dbReference type="Gene3D" id="2.120.10.30">
    <property type="entry name" value="TolB, C-terminal domain"/>
    <property type="match status" value="1"/>
</dbReference>
<evidence type="ECO:0000313" key="3">
    <source>
        <dbReference type="EMBL" id="AOM78891.1"/>
    </source>
</evidence>
<evidence type="ECO:0000259" key="2">
    <source>
        <dbReference type="Pfam" id="PF08450"/>
    </source>
</evidence>
<dbReference type="OrthoDB" id="241638at2"/>
<gene>
    <name evidence="3" type="ORF">BFS30_17965</name>
</gene>
<dbReference type="Proteomes" id="UP000094313">
    <property type="component" value="Chromosome"/>
</dbReference>
<evidence type="ECO:0000256" key="1">
    <source>
        <dbReference type="ARBA" id="ARBA00022801"/>
    </source>
</evidence>